<gene>
    <name evidence="2" type="ORF">BURPS1710A_A0140</name>
</gene>
<dbReference type="EMBL" id="CM000833">
    <property type="protein sequence ID" value="EET05838.1"/>
    <property type="molecule type" value="Genomic_DNA"/>
</dbReference>
<dbReference type="HOGENOM" id="CLU_2750017_0_0_4"/>
<organism evidence="2">
    <name type="scientific">Burkholderia pseudomallei 1710a</name>
    <dbReference type="NCBI Taxonomy" id="320371"/>
    <lineage>
        <taxon>Bacteria</taxon>
        <taxon>Pseudomonadati</taxon>
        <taxon>Pseudomonadota</taxon>
        <taxon>Betaproteobacteria</taxon>
        <taxon>Burkholderiales</taxon>
        <taxon>Burkholderiaceae</taxon>
        <taxon>Burkholderia</taxon>
        <taxon>pseudomallei group</taxon>
    </lineage>
</organism>
<name>A0A0E1VY52_BURPE</name>
<evidence type="ECO:0000313" key="2">
    <source>
        <dbReference type="EMBL" id="EET05838.1"/>
    </source>
</evidence>
<accession>A0A0E1VY52</accession>
<proteinExistence type="predicted"/>
<dbReference type="Proteomes" id="UP000001812">
    <property type="component" value="Chromosome II"/>
</dbReference>
<dbReference type="AlphaFoldDB" id="A0A0E1VY52"/>
<reference evidence="2" key="1">
    <citation type="submission" date="2009-05" db="EMBL/GenBank/DDBJ databases">
        <authorList>
            <person name="Harkins D.M."/>
            <person name="DeShazer D."/>
            <person name="Woods D.E."/>
            <person name="Brinkac L.M."/>
            <person name="Brown K.A."/>
            <person name="Hung G.C."/>
            <person name="Tuanyok A."/>
            <person name="Zhang B."/>
            <person name="Nierman W.C."/>
        </authorList>
    </citation>
    <scope>NUCLEOTIDE SEQUENCE [LARGE SCALE GENOMIC DNA]</scope>
    <source>
        <strain evidence="2">1710a</strain>
    </source>
</reference>
<evidence type="ECO:0000256" key="1">
    <source>
        <dbReference type="SAM" id="MobiDB-lite"/>
    </source>
</evidence>
<protein>
    <submittedName>
        <fullName evidence="2">Uncharacterized protein</fullName>
    </submittedName>
</protein>
<feature type="region of interest" description="Disordered" evidence="1">
    <location>
        <begin position="1"/>
        <end position="33"/>
    </location>
</feature>
<sequence>MVRHSTLGRRATFGHGLAPSDGAASRASQAERTWAERVTWMSGRGARRQRARCFIDDTCRDVPVDRARVT</sequence>